<evidence type="ECO:0000256" key="5">
    <source>
        <dbReference type="ARBA" id="ARBA00023065"/>
    </source>
</evidence>
<gene>
    <name evidence="9" type="ORF">DME_LOCUS8087</name>
</gene>
<dbReference type="InterPro" id="IPR000711">
    <property type="entry name" value="ATPase_OSCP/dsu"/>
</dbReference>
<dbReference type="NCBIfam" id="TIGR01145">
    <property type="entry name" value="ATP_synt_delta"/>
    <property type="match status" value="1"/>
</dbReference>
<dbReference type="AlphaFoldDB" id="A0A0N4UAL7"/>
<keyword evidence="4" id="KW-0375">Hydrogen ion transport</keyword>
<evidence type="ECO:0000256" key="8">
    <source>
        <dbReference type="ARBA" id="ARBA00033369"/>
    </source>
</evidence>
<dbReference type="GO" id="GO:0046933">
    <property type="term" value="F:proton-transporting ATP synthase activity, rotational mechanism"/>
    <property type="evidence" value="ECO:0007669"/>
    <property type="project" value="InterPro"/>
</dbReference>
<reference evidence="9 11" key="2">
    <citation type="submission" date="2018-11" db="EMBL/GenBank/DDBJ databases">
        <authorList>
            <consortium name="Pathogen Informatics"/>
        </authorList>
    </citation>
    <scope>NUCLEOTIDE SEQUENCE [LARGE SCALE GENOMIC DNA]</scope>
</reference>
<dbReference type="GO" id="GO:0016020">
    <property type="term" value="C:membrane"/>
    <property type="evidence" value="ECO:0007669"/>
    <property type="project" value="UniProtKB-SubCell"/>
</dbReference>
<dbReference type="STRING" id="318479.A0A0N4UAL7"/>
<keyword evidence="6" id="KW-0472">Membrane</keyword>
<evidence type="ECO:0000256" key="3">
    <source>
        <dbReference type="ARBA" id="ARBA00022448"/>
    </source>
</evidence>
<keyword evidence="11" id="KW-1185">Reference proteome</keyword>
<evidence type="ECO:0000256" key="4">
    <source>
        <dbReference type="ARBA" id="ARBA00022781"/>
    </source>
</evidence>
<evidence type="ECO:0000256" key="2">
    <source>
        <dbReference type="ARBA" id="ARBA00007046"/>
    </source>
</evidence>
<dbReference type="WBParaSite" id="DME_0000420401-mRNA-1">
    <property type="protein sequence ID" value="DME_0000420401-mRNA-1"/>
    <property type="gene ID" value="DME_0000420401"/>
</dbReference>
<evidence type="ECO:0000313" key="10">
    <source>
        <dbReference type="Proteomes" id="UP000038040"/>
    </source>
</evidence>
<keyword evidence="3" id="KW-0813">Transport</keyword>
<evidence type="ECO:0000256" key="1">
    <source>
        <dbReference type="ARBA" id="ARBA00004370"/>
    </source>
</evidence>
<proteinExistence type="inferred from homology"/>
<dbReference type="PANTHER" id="PTHR11910">
    <property type="entry name" value="ATP SYNTHASE DELTA CHAIN"/>
    <property type="match status" value="1"/>
</dbReference>
<name>A0A0N4UAL7_DRAME</name>
<dbReference type="EMBL" id="UYYG01001165">
    <property type="protein sequence ID" value="VDN58114.1"/>
    <property type="molecule type" value="Genomic_DNA"/>
</dbReference>
<dbReference type="PRINTS" id="PR00125">
    <property type="entry name" value="ATPASEDELTA"/>
</dbReference>
<evidence type="ECO:0000256" key="7">
    <source>
        <dbReference type="ARBA" id="ARBA00023310"/>
    </source>
</evidence>
<evidence type="ECO:0000313" key="9">
    <source>
        <dbReference type="EMBL" id="VDN58114.1"/>
    </source>
</evidence>
<dbReference type="InterPro" id="IPR026015">
    <property type="entry name" value="ATP_synth_OSCP/delta_N_sf"/>
</dbReference>
<evidence type="ECO:0000313" key="12">
    <source>
        <dbReference type="WBParaSite" id="DME_0000420401-mRNA-1"/>
    </source>
</evidence>
<evidence type="ECO:0000256" key="6">
    <source>
        <dbReference type="ARBA" id="ARBA00023136"/>
    </source>
</evidence>
<dbReference type="Proteomes" id="UP000038040">
    <property type="component" value="Unplaced"/>
</dbReference>
<comment type="similarity">
    <text evidence="2">Belongs to the ATPase delta chain family.</text>
</comment>
<dbReference type="HAMAP" id="MF_01416">
    <property type="entry name" value="ATP_synth_delta_bact"/>
    <property type="match status" value="1"/>
</dbReference>
<keyword evidence="7" id="KW-0066">ATP synthesis</keyword>
<dbReference type="SUPFAM" id="SSF47928">
    <property type="entry name" value="N-terminal domain of the delta subunit of the F1F0-ATP synthase"/>
    <property type="match status" value="1"/>
</dbReference>
<keyword evidence="5" id="KW-0406">Ion transport</keyword>
<accession>A0A0N4UAL7</accession>
<reference evidence="12" key="1">
    <citation type="submission" date="2016-04" db="UniProtKB">
        <authorList>
            <consortium name="WormBaseParasite"/>
        </authorList>
    </citation>
    <scope>IDENTIFICATION</scope>
</reference>
<comment type="subcellular location">
    <subcellularLocation>
        <location evidence="1">Membrane</location>
    </subcellularLocation>
</comment>
<dbReference type="Proteomes" id="UP000274756">
    <property type="component" value="Unassembled WGS sequence"/>
</dbReference>
<dbReference type="OrthoDB" id="1262810at2759"/>
<protein>
    <recommendedName>
        <fullName evidence="8">Oligomycin sensitivity conferral protein</fullName>
    </recommendedName>
</protein>
<organism evidence="10 12">
    <name type="scientific">Dracunculus medinensis</name>
    <name type="common">Guinea worm</name>
    <dbReference type="NCBI Taxonomy" id="318479"/>
    <lineage>
        <taxon>Eukaryota</taxon>
        <taxon>Metazoa</taxon>
        <taxon>Ecdysozoa</taxon>
        <taxon>Nematoda</taxon>
        <taxon>Chromadorea</taxon>
        <taxon>Rhabditida</taxon>
        <taxon>Spirurina</taxon>
        <taxon>Dracunculoidea</taxon>
        <taxon>Dracunculidae</taxon>
        <taxon>Dracunculus</taxon>
    </lineage>
</organism>
<evidence type="ECO:0000313" key="11">
    <source>
        <dbReference type="Proteomes" id="UP000274756"/>
    </source>
</evidence>
<dbReference type="Pfam" id="PF00213">
    <property type="entry name" value="OSCP"/>
    <property type="match status" value="1"/>
</dbReference>
<sequence length="210" mass="23937">MASLIHRRGLSTTARICEVIKVPVKVHGIEGRYAAALYTSAMKQKKLDVIEKDIQSFKKVLETNEKFKMLAVDPTINPQKKTTIIQNEMANRIFKFYWKKKIFLSVLLAENGRLAKVQDIIKGFEEIMKAHRGDLFVEVIVAEPLSKKHEDAINDVIRKFSKTGQNCKVTYKVKPTIIGGFMMTIGDKHVDMSLLTQVKQLEQSLQQVAF</sequence>
<dbReference type="Gene3D" id="1.10.520.20">
    <property type="entry name" value="N-terminal domain of the delta subunit of the F1F0-ATP synthase"/>
    <property type="match status" value="1"/>
</dbReference>